<comment type="caution">
    <text evidence="2">The sequence shown here is derived from an EMBL/GenBank/DDBJ whole genome shotgun (WGS) entry which is preliminary data.</text>
</comment>
<reference evidence="2 3" key="1">
    <citation type="journal article" date="2019" name="Int. J. Syst. Evol. Microbiol.">
        <title>The Global Catalogue of Microorganisms (GCM) 10K type strain sequencing project: providing services to taxonomists for standard genome sequencing and annotation.</title>
        <authorList>
            <consortium name="The Broad Institute Genomics Platform"/>
            <consortium name="The Broad Institute Genome Sequencing Center for Infectious Disease"/>
            <person name="Wu L."/>
            <person name="Ma J."/>
        </authorList>
    </citation>
    <scope>NUCLEOTIDE SEQUENCE [LARGE SCALE GENOMIC DNA]</scope>
    <source>
        <strain evidence="2 3">JCM 12393</strain>
    </source>
</reference>
<sequence>MTFAGVASMVMLDLVCSAMEWPSASSLLLVRPSPLDRVRPEQAIAPGDPSPPSVRPGTGPGGPRGAGPAATGRSPPGCRRVPFERPGPDLVGRVKV</sequence>
<evidence type="ECO:0000313" key="3">
    <source>
        <dbReference type="Proteomes" id="UP001499863"/>
    </source>
</evidence>
<evidence type="ECO:0008006" key="4">
    <source>
        <dbReference type="Google" id="ProtNLM"/>
    </source>
</evidence>
<dbReference type="EMBL" id="BAAAKJ010000119">
    <property type="protein sequence ID" value="GAA1391983.1"/>
    <property type="molecule type" value="Genomic_DNA"/>
</dbReference>
<organism evidence="2 3">
    <name type="scientific">Kitasatospora putterlickiae</name>
    <dbReference type="NCBI Taxonomy" id="221725"/>
    <lineage>
        <taxon>Bacteria</taxon>
        <taxon>Bacillati</taxon>
        <taxon>Actinomycetota</taxon>
        <taxon>Actinomycetes</taxon>
        <taxon>Kitasatosporales</taxon>
        <taxon>Streptomycetaceae</taxon>
        <taxon>Kitasatospora</taxon>
    </lineage>
</organism>
<feature type="compositionally biased region" description="Low complexity" evidence="1">
    <location>
        <begin position="66"/>
        <end position="77"/>
    </location>
</feature>
<keyword evidence="3" id="KW-1185">Reference proteome</keyword>
<name>A0ABN1XWU9_9ACTN</name>
<dbReference type="Proteomes" id="UP001499863">
    <property type="component" value="Unassembled WGS sequence"/>
</dbReference>
<feature type="region of interest" description="Disordered" evidence="1">
    <location>
        <begin position="38"/>
        <end position="96"/>
    </location>
</feature>
<evidence type="ECO:0000256" key="1">
    <source>
        <dbReference type="SAM" id="MobiDB-lite"/>
    </source>
</evidence>
<protein>
    <recommendedName>
        <fullName evidence="4">Secreted protein</fullName>
    </recommendedName>
</protein>
<accession>A0ABN1XWU9</accession>
<proteinExistence type="predicted"/>
<gene>
    <name evidence="2" type="ORF">GCM10009639_22680</name>
</gene>
<evidence type="ECO:0000313" key="2">
    <source>
        <dbReference type="EMBL" id="GAA1391983.1"/>
    </source>
</evidence>